<dbReference type="SUPFAM" id="SSF52047">
    <property type="entry name" value="RNI-like"/>
    <property type="match status" value="1"/>
</dbReference>
<dbReference type="InParanoid" id="Q6BGR5"/>
<dbReference type="VEuPathDB" id="FungiDB:DEHA2G24486g"/>
<keyword evidence="3" id="KW-0833">Ubl conjugation pathway</keyword>
<dbReference type="GO" id="GO:0031146">
    <property type="term" value="P:SCF-dependent proteasomal ubiquitin-dependent protein catabolic process"/>
    <property type="evidence" value="ECO:0007669"/>
    <property type="project" value="TreeGrafter"/>
</dbReference>
<organism evidence="6 7">
    <name type="scientific">Debaryomyces hansenii (strain ATCC 36239 / CBS 767 / BCRC 21394 / JCM 1990 / NBRC 0083 / IGC 2968)</name>
    <name type="common">Yeast</name>
    <name type="synonym">Torulaspora hansenii</name>
    <dbReference type="NCBI Taxonomy" id="284592"/>
    <lineage>
        <taxon>Eukaryota</taxon>
        <taxon>Fungi</taxon>
        <taxon>Dikarya</taxon>
        <taxon>Ascomycota</taxon>
        <taxon>Saccharomycotina</taxon>
        <taxon>Pichiomycetes</taxon>
        <taxon>Debaryomycetaceae</taxon>
        <taxon>Debaryomyces</taxon>
    </lineage>
</organism>
<dbReference type="SUPFAM" id="SSF81383">
    <property type="entry name" value="F-box domain"/>
    <property type="match status" value="1"/>
</dbReference>
<dbReference type="KEGG" id="dha:DEHA2G24486g"/>
<sequence>MRMRSPNNIIEDSNISRIASSNSRALPSFSQMLARSKNNTNNYLNDNNDSNNSSVNQEFEFQMDNDSSSDYRELRNSIIQRRQSSTSNHRNEIQKLNYKNSLLLNLPTEILLQIFHHLDRKELYSLLTVCHEFADLIIEILWFRPNMQNDDSFKKIKTIMEIPKGGTHWDYRSFIKRLNLSFMTKLVDDDLLKLFVGCPKLERLTLVNCTKLTYSPVTSVLKNCEKLQSIDLTGVTGIHDDIILALANNCPRLQGLYAPGCGKVSEDAILKLLKSCPMLKRVKFNGSANITDRSIEAMHENCKSLVEIDLHNCSNVTDKYLKLIFLNLSQLREFRISNAAGVTDRLFELLPSEYYLEKLRIVDITGCNAITDRLIEKLVMCAPRLRNVVLSKCMQITDASLRALSQLGRSLHYIHLGHCGLITDFGVASLVRSCHRIQYIDLACCSQLTDWTLVELANLPKLRRIGLVKCSLISDSGILELVRRRGEQDCLERVHLSYCTNLTIGPIYLLLKNCPKLTHLSLTGISAFLRREITQYCRDPPPDFNEQQKNSFCVFSGNGVSQLRNHLNQIMEDRSYLIDHGDMHALFHERRRRFMNGGNDMDDEEMNLWVRQRGLGVLQGGDLGNPEVAEINREIFRELNEGNMGPEEMREHFQRLIRNHHQQRLLQRQMLEQDLQFQPDQQNQDPQNAPQIIQPAVFPNGDQLIQFVNGEGEDDDDVEMQPVDLFPRDRNPPA</sequence>
<keyword evidence="1" id="KW-0433">Leucine-rich repeat</keyword>
<dbReference type="Proteomes" id="UP000000599">
    <property type="component" value="Chromosome G"/>
</dbReference>
<dbReference type="EMBL" id="CR382139">
    <property type="protein sequence ID" value="CAG91121.2"/>
    <property type="molecule type" value="Genomic_DNA"/>
</dbReference>
<evidence type="ECO:0000256" key="1">
    <source>
        <dbReference type="ARBA" id="ARBA00022614"/>
    </source>
</evidence>
<dbReference type="OMA" id="PACTNWK"/>
<dbReference type="GeneID" id="2905568"/>
<evidence type="ECO:0000313" key="6">
    <source>
        <dbReference type="EMBL" id="CAG91121.2"/>
    </source>
</evidence>
<evidence type="ECO:0000313" key="7">
    <source>
        <dbReference type="Proteomes" id="UP000000599"/>
    </source>
</evidence>
<keyword evidence="2" id="KW-0677">Repeat</keyword>
<dbReference type="InterPro" id="IPR032675">
    <property type="entry name" value="LRR_dom_sf"/>
</dbReference>
<dbReference type="RefSeq" id="XP_462606.2">
    <property type="nucleotide sequence ID" value="XM_462606.2"/>
</dbReference>
<dbReference type="FunFam" id="3.80.10.10:FF:000251">
    <property type="entry name" value="Ubiquitin ligase complex F-box protein GRR1"/>
    <property type="match status" value="1"/>
</dbReference>
<dbReference type="InterPro" id="IPR001810">
    <property type="entry name" value="F-box_dom"/>
</dbReference>
<dbReference type="Pfam" id="PF25372">
    <property type="entry name" value="DUF7885"/>
    <property type="match status" value="1"/>
</dbReference>
<dbReference type="PROSITE" id="PS50181">
    <property type="entry name" value="FBOX"/>
    <property type="match status" value="1"/>
</dbReference>
<dbReference type="InterPro" id="IPR006553">
    <property type="entry name" value="Leu-rich_rpt_Cys-con_subtyp"/>
</dbReference>
<dbReference type="GO" id="GO:0019005">
    <property type="term" value="C:SCF ubiquitin ligase complex"/>
    <property type="evidence" value="ECO:0007669"/>
    <property type="project" value="UniProtKB-ARBA"/>
</dbReference>
<evidence type="ECO:0000259" key="5">
    <source>
        <dbReference type="PROSITE" id="PS50181"/>
    </source>
</evidence>
<dbReference type="STRING" id="284592.Q6BGR5"/>
<dbReference type="InterPro" id="IPR057207">
    <property type="entry name" value="FBXL15_LRR"/>
</dbReference>
<protein>
    <submittedName>
        <fullName evidence="6">DEHA2G24486p</fullName>
    </submittedName>
</protein>
<dbReference type="eggNOG" id="KOG1947">
    <property type="taxonomic scope" value="Eukaryota"/>
</dbReference>
<dbReference type="PANTHER" id="PTHR13318">
    <property type="entry name" value="PARTNER OF PAIRED, ISOFORM B-RELATED"/>
    <property type="match status" value="1"/>
</dbReference>
<gene>
    <name evidence="6" type="ordered locus">DEHA2G24486g</name>
</gene>
<accession>Q6BGR5</accession>
<dbReference type="InterPro" id="IPR036047">
    <property type="entry name" value="F-box-like_dom_sf"/>
</dbReference>
<dbReference type="SMART" id="SM00367">
    <property type="entry name" value="LRR_CC"/>
    <property type="match status" value="11"/>
</dbReference>
<feature type="region of interest" description="Disordered" evidence="4">
    <location>
        <begin position="708"/>
        <end position="734"/>
    </location>
</feature>
<name>Q6BGR5_DEBHA</name>
<feature type="domain" description="F-box" evidence="5">
    <location>
        <begin position="100"/>
        <end position="156"/>
    </location>
</feature>
<evidence type="ECO:0000256" key="4">
    <source>
        <dbReference type="SAM" id="MobiDB-lite"/>
    </source>
</evidence>
<evidence type="ECO:0000256" key="3">
    <source>
        <dbReference type="ARBA" id="ARBA00022786"/>
    </source>
</evidence>
<dbReference type="HOGENOM" id="CLU_010840_2_1_1"/>
<reference evidence="6 7" key="1">
    <citation type="journal article" date="2004" name="Nature">
        <title>Genome evolution in yeasts.</title>
        <authorList>
            <consortium name="Genolevures"/>
            <person name="Dujon B."/>
            <person name="Sherman D."/>
            <person name="Fischer G."/>
            <person name="Durrens P."/>
            <person name="Casaregola S."/>
            <person name="Lafontaine I."/>
            <person name="de Montigny J."/>
            <person name="Marck C."/>
            <person name="Neuveglise C."/>
            <person name="Talla E."/>
            <person name="Goffard N."/>
            <person name="Frangeul L."/>
            <person name="Aigle M."/>
            <person name="Anthouard V."/>
            <person name="Babour A."/>
            <person name="Barbe V."/>
            <person name="Barnay S."/>
            <person name="Blanchin S."/>
            <person name="Beckerich J.M."/>
            <person name="Beyne E."/>
            <person name="Bleykasten C."/>
            <person name="Boisrame A."/>
            <person name="Boyer J."/>
            <person name="Cattolico L."/>
            <person name="Confanioleri F."/>
            <person name="de Daruvar A."/>
            <person name="Despons L."/>
            <person name="Fabre E."/>
            <person name="Fairhead C."/>
            <person name="Ferry-Dumazet H."/>
            <person name="Groppi A."/>
            <person name="Hantraye F."/>
            <person name="Hennequin C."/>
            <person name="Jauniaux N."/>
            <person name="Joyet P."/>
            <person name="Kachouri R."/>
            <person name="Kerrest A."/>
            <person name="Koszul R."/>
            <person name="Lemaire M."/>
            <person name="Lesur I."/>
            <person name="Ma L."/>
            <person name="Muller H."/>
            <person name="Nicaud J.M."/>
            <person name="Nikolski M."/>
            <person name="Oztas S."/>
            <person name="Ozier-Kalogeropoulos O."/>
            <person name="Pellenz S."/>
            <person name="Potier S."/>
            <person name="Richard G.F."/>
            <person name="Straub M.L."/>
            <person name="Suleau A."/>
            <person name="Swennene D."/>
            <person name="Tekaia F."/>
            <person name="Wesolowski-Louvel M."/>
            <person name="Westhof E."/>
            <person name="Wirth B."/>
            <person name="Zeniou-Meyer M."/>
            <person name="Zivanovic I."/>
            <person name="Bolotin-Fukuhara M."/>
            <person name="Thierry A."/>
            <person name="Bouchier C."/>
            <person name="Caudron B."/>
            <person name="Scarpelli C."/>
            <person name="Gaillardin C."/>
            <person name="Weissenbach J."/>
            <person name="Wincker P."/>
            <person name="Souciet J.L."/>
        </authorList>
    </citation>
    <scope>NUCLEOTIDE SEQUENCE [LARGE SCALE GENOMIC DNA]</scope>
    <source>
        <strain evidence="7">ATCC 36239 / CBS 767 / BCRC 21394 / JCM 1990 / NBRC 0083 / IGC 2968</strain>
    </source>
</reference>
<keyword evidence="7" id="KW-1185">Reference proteome</keyword>
<dbReference type="OrthoDB" id="10257471at2759"/>
<dbReference type="Gene3D" id="3.80.10.10">
    <property type="entry name" value="Ribonuclease Inhibitor"/>
    <property type="match status" value="2"/>
</dbReference>
<proteinExistence type="predicted"/>
<dbReference type="CDD" id="cd09917">
    <property type="entry name" value="F-box_SF"/>
    <property type="match status" value="1"/>
</dbReference>
<dbReference type="AlphaFoldDB" id="Q6BGR5"/>
<dbReference type="Pfam" id="PF12937">
    <property type="entry name" value="F-box-like"/>
    <property type="match status" value="1"/>
</dbReference>
<evidence type="ECO:0000256" key="2">
    <source>
        <dbReference type="ARBA" id="ARBA00022737"/>
    </source>
</evidence>